<protein>
    <submittedName>
        <fullName evidence="1">Uncharacterized protein</fullName>
    </submittedName>
</protein>
<gene>
    <name evidence="1" type="ORF">GLE_3346</name>
</gene>
<accession>A0A0S2DJI7</accession>
<proteinExistence type="predicted"/>
<evidence type="ECO:0000313" key="2">
    <source>
        <dbReference type="Proteomes" id="UP000061569"/>
    </source>
</evidence>
<sequence length="53" mass="5647">MPRRRRAVHVHRTNRAGWGHSLAGTGTRRCARAPHAALPVATLASAPGVRGAR</sequence>
<reference evidence="1 2" key="1">
    <citation type="submission" date="2015-11" db="EMBL/GenBank/DDBJ databases">
        <title>Genome sequences of Lysobacter enzymogenes strain C3 and Lysobacter antibioticus ATCC 29479.</title>
        <authorList>
            <person name="Kobayashi D.Y."/>
        </authorList>
    </citation>
    <scope>NUCLEOTIDE SEQUENCE [LARGE SCALE GENOMIC DNA]</scope>
    <source>
        <strain evidence="1 2">C3</strain>
    </source>
</reference>
<organism evidence="1 2">
    <name type="scientific">Lysobacter enzymogenes</name>
    <dbReference type="NCBI Taxonomy" id="69"/>
    <lineage>
        <taxon>Bacteria</taxon>
        <taxon>Pseudomonadati</taxon>
        <taxon>Pseudomonadota</taxon>
        <taxon>Gammaproteobacteria</taxon>
        <taxon>Lysobacterales</taxon>
        <taxon>Lysobacteraceae</taxon>
        <taxon>Lysobacter</taxon>
    </lineage>
</organism>
<dbReference type="AlphaFoldDB" id="A0A0S2DJI7"/>
<dbReference type="Proteomes" id="UP000061569">
    <property type="component" value="Chromosome"/>
</dbReference>
<dbReference type="KEGG" id="lez:GLE_3346"/>
<dbReference type="PATRIC" id="fig|69.6.peg.3296"/>
<dbReference type="STRING" id="69.GLE_3346"/>
<name>A0A0S2DJI7_LYSEN</name>
<dbReference type="EMBL" id="CP013140">
    <property type="protein sequence ID" value="ALN58692.1"/>
    <property type="molecule type" value="Genomic_DNA"/>
</dbReference>
<evidence type="ECO:0000313" key="1">
    <source>
        <dbReference type="EMBL" id="ALN58692.1"/>
    </source>
</evidence>